<sequence>PPGKGIAEDEEKLERKVKPKTRYSRTRATGKMSSASTKTSKYFQSPVKEEDADSRDDFDMETSAPYVVTQNPEKTEEKEEYEEAEEDSEEDEDDWEEVEELTEPLGPVEPSEPVLPSQPVEIEIETPEVRKKQKRQAELETYMRRMINRYKKDLVVDTHKVHLMCLIASGMFRNRVCSEPDLLAISLSLLPAHFGMVAKKRIDQNYLSGLLKWFRATFTLNPSLPCAERLEPRALLERRLASLSARSHQEMTHLFLLFLRSLQLFCRLVLSLQPIPLKLPSAKGKGRPEKSNTSRETCKSASKVSSGDKRPAGEQKPKADRGGKRAKRTDIKEEREEKNVMSGAQRPKNSKRRSIASKVSYKEESNSEGETNEERLSDEEFQASSEEENSPDNDSEAEFTKKKSNRRSKPYDDQEWEEKEEGDEHEGGGATSNGAKQRRSVKKKGPGEDEWLEVYLEKTSSWVCVDVEHGVGMPHLCSQNATAPVTYVVSVDGDGFVKDLGRKYDPTWMTSSRKRRVDDEWWEETLEPFLRPEDERDVKEDKELHNKLLNKPLPISVAEYKNHPLYALKRHLLKYEAVYPSTATVLGYCRGEPVYSRDCVHTLHSRDTWLKEARTVRLGEEPYKMVKGFSNRSRKARMMSELKDDNDLPLFGEWQTEEYQPPIAVDGKVPRNDYGNVYLFKPCMLPVGCAHLRLSNLHRVAKKLDIDAAPAVTDNTRKPPEYEEILRAAWAEDQELQKQKEKEKREKRVVSNWTLLVKGLLIREKLKQRYGKKNHGLANLGQGEEPGGLSSDEELAEGGSPGAKTASETLAMSWPQNRQAEGDKGGIGGLQKKATTKREKRGQEKHLFPFEKV</sequence>
<dbReference type="STRING" id="94237.ENSMMOP00000021685"/>
<dbReference type="FunFam" id="2.20.20.110:FF:000001">
    <property type="entry name" value="DNA repair protein complementing XP-C cells"/>
    <property type="match status" value="1"/>
</dbReference>
<dbReference type="Gene3D" id="2.20.20.110">
    <property type="entry name" value="Rad4, beta-hairpin domain BHD1"/>
    <property type="match status" value="1"/>
</dbReference>
<feature type="region of interest" description="Disordered" evidence="7">
    <location>
        <begin position="1"/>
        <end position="115"/>
    </location>
</feature>
<evidence type="ECO:0000259" key="10">
    <source>
        <dbReference type="SMART" id="SM01032"/>
    </source>
</evidence>
<dbReference type="GO" id="GO:0005737">
    <property type="term" value="C:cytoplasm"/>
    <property type="evidence" value="ECO:0007669"/>
    <property type="project" value="TreeGrafter"/>
</dbReference>
<dbReference type="PANTHER" id="PTHR12135">
    <property type="entry name" value="DNA REPAIR PROTEIN XP-C / RAD4"/>
    <property type="match status" value="1"/>
</dbReference>
<dbReference type="Pfam" id="PF10405">
    <property type="entry name" value="BHD_3"/>
    <property type="match status" value="1"/>
</dbReference>
<evidence type="ECO:0000313" key="11">
    <source>
        <dbReference type="Ensembl" id="ENSMMOP00000021685.1"/>
    </source>
</evidence>
<dbReference type="Gene3D" id="3.30.70.2460">
    <property type="entry name" value="Rad4, beta-hairpin domain BHD3"/>
    <property type="match status" value="1"/>
</dbReference>
<dbReference type="Ensembl" id="ENSMMOT00000022043.1">
    <property type="protein sequence ID" value="ENSMMOP00000021685.1"/>
    <property type="gene ID" value="ENSMMOG00000016474.1"/>
</dbReference>
<feature type="compositionally biased region" description="Acidic residues" evidence="7">
    <location>
        <begin position="366"/>
        <end position="397"/>
    </location>
</feature>
<dbReference type="GO" id="GO:0000111">
    <property type="term" value="C:nucleotide-excision repair factor 2 complex"/>
    <property type="evidence" value="ECO:0007669"/>
    <property type="project" value="TreeGrafter"/>
</dbReference>
<dbReference type="InterPro" id="IPR018026">
    <property type="entry name" value="DNA_repair_Rad4-like"/>
</dbReference>
<reference evidence="11" key="2">
    <citation type="submission" date="2025-09" db="UniProtKB">
        <authorList>
            <consortium name="Ensembl"/>
        </authorList>
    </citation>
    <scope>IDENTIFICATION</scope>
</reference>
<evidence type="ECO:0000259" key="9">
    <source>
        <dbReference type="SMART" id="SM01031"/>
    </source>
</evidence>
<dbReference type="InterPro" id="IPR004583">
    <property type="entry name" value="DNA_repair_Rad4"/>
</dbReference>
<dbReference type="OMA" id="WVHIDAV"/>
<feature type="compositionally biased region" description="Acidic residues" evidence="7">
    <location>
        <begin position="413"/>
        <end position="424"/>
    </location>
</feature>
<dbReference type="GO" id="GO:0006289">
    <property type="term" value="P:nucleotide-excision repair"/>
    <property type="evidence" value="ECO:0007669"/>
    <property type="project" value="InterPro"/>
</dbReference>
<feature type="compositionally biased region" description="Basic and acidic residues" evidence="7">
    <location>
        <begin position="286"/>
        <end position="298"/>
    </location>
</feature>
<evidence type="ECO:0000256" key="3">
    <source>
        <dbReference type="ARBA" id="ARBA00022763"/>
    </source>
</evidence>
<evidence type="ECO:0000256" key="7">
    <source>
        <dbReference type="SAM" id="MobiDB-lite"/>
    </source>
</evidence>
<dbReference type="InterPro" id="IPR018327">
    <property type="entry name" value="BHD_2"/>
</dbReference>
<protein>
    <submittedName>
        <fullName evidence="11">Uncharacterized protein</fullName>
    </submittedName>
</protein>
<feature type="compositionally biased region" description="Basic residues" evidence="7">
    <location>
        <begin position="15"/>
        <end position="25"/>
    </location>
</feature>
<feature type="compositionally biased region" description="Polar residues" evidence="7">
    <location>
        <begin position="806"/>
        <end position="819"/>
    </location>
</feature>
<dbReference type="GO" id="GO:0003697">
    <property type="term" value="F:single-stranded DNA binding"/>
    <property type="evidence" value="ECO:0007669"/>
    <property type="project" value="TreeGrafter"/>
</dbReference>
<dbReference type="InterPro" id="IPR036985">
    <property type="entry name" value="Transglutaminase-like_sf"/>
</dbReference>
<dbReference type="NCBIfam" id="TIGR00605">
    <property type="entry name" value="rad4"/>
    <property type="match status" value="1"/>
</dbReference>
<feature type="region of interest" description="Disordered" evidence="7">
    <location>
        <begin position="775"/>
        <end position="853"/>
    </location>
</feature>
<organism evidence="11 12">
    <name type="scientific">Mola mola</name>
    <name type="common">Ocean sunfish</name>
    <name type="synonym">Tetraodon mola</name>
    <dbReference type="NCBI Taxonomy" id="94237"/>
    <lineage>
        <taxon>Eukaryota</taxon>
        <taxon>Metazoa</taxon>
        <taxon>Chordata</taxon>
        <taxon>Craniata</taxon>
        <taxon>Vertebrata</taxon>
        <taxon>Euteleostomi</taxon>
        <taxon>Actinopterygii</taxon>
        <taxon>Neopterygii</taxon>
        <taxon>Teleostei</taxon>
        <taxon>Neoteleostei</taxon>
        <taxon>Acanthomorphata</taxon>
        <taxon>Eupercaria</taxon>
        <taxon>Tetraodontiformes</taxon>
        <taxon>Molidae</taxon>
        <taxon>Mola</taxon>
    </lineage>
</organism>
<dbReference type="InterPro" id="IPR042488">
    <property type="entry name" value="Rad4_BHD3_sf"/>
</dbReference>
<dbReference type="PANTHER" id="PTHR12135:SF0">
    <property type="entry name" value="DNA REPAIR PROTEIN COMPLEMENTING XP-C CELLS"/>
    <property type="match status" value="1"/>
</dbReference>
<dbReference type="SMART" id="SM01031">
    <property type="entry name" value="BHD_2"/>
    <property type="match status" value="1"/>
</dbReference>
<evidence type="ECO:0000256" key="6">
    <source>
        <dbReference type="ARBA" id="ARBA00023242"/>
    </source>
</evidence>
<feature type="domain" description="Rad4 beta-hairpin" evidence="10">
    <location>
        <begin position="669"/>
        <end position="730"/>
    </location>
</feature>
<dbReference type="SUPFAM" id="SSF54001">
    <property type="entry name" value="Cysteine proteinases"/>
    <property type="match status" value="1"/>
</dbReference>
<keyword evidence="3" id="KW-0227">DNA damage</keyword>
<dbReference type="InterPro" id="IPR018326">
    <property type="entry name" value="Rad4_beta-hairpin_dom1"/>
</dbReference>
<dbReference type="Proteomes" id="UP000261620">
    <property type="component" value="Unplaced"/>
</dbReference>
<feature type="region of interest" description="Disordered" evidence="7">
    <location>
        <begin position="279"/>
        <end position="446"/>
    </location>
</feature>
<evidence type="ECO:0000313" key="12">
    <source>
        <dbReference type="Proteomes" id="UP000261620"/>
    </source>
</evidence>
<dbReference type="GO" id="GO:0071942">
    <property type="term" value="C:XPC complex"/>
    <property type="evidence" value="ECO:0007669"/>
    <property type="project" value="TreeGrafter"/>
</dbReference>
<dbReference type="SMART" id="SM01032">
    <property type="entry name" value="BHD_3"/>
    <property type="match status" value="1"/>
</dbReference>
<dbReference type="Gene3D" id="3.90.260.10">
    <property type="entry name" value="Transglutaminase-like"/>
    <property type="match status" value="1"/>
</dbReference>
<dbReference type="Pfam" id="PF10403">
    <property type="entry name" value="BHD_1"/>
    <property type="match status" value="1"/>
</dbReference>
<dbReference type="CDD" id="cd21393">
    <property type="entry name" value="sm_acid_XPC-like"/>
    <property type="match status" value="1"/>
</dbReference>
<feature type="compositionally biased region" description="Basic and acidic residues" evidence="7">
    <location>
        <begin position="306"/>
        <end position="339"/>
    </location>
</feature>
<feature type="compositionally biased region" description="Acidic residues" evidence="7">
    <location>
        <begin position="78"/>
        <end position="102"/>
    </location>
</feature>
<feature type="domain" description="Rad4 beta-hairpin" evidence="9">
    <location>
        <begin position="603"/>
        <end position="662"/>
    </location>
</feature>
<dbReference type="SMART" id="SM01030">
    <property type="entry name" value="BHD_1"/>
    <property type="match status" value="1"/>
</dbReference>
<name>A0A3Q3X187_MOLML</name>
<evidence type="ECO:0000256" key="2">
    <source>
        <dbReference type="ARBA" id="ARBA00009525"/>
    </source>
</evidence>
<keyword evidence="12" id="KW-1185">Reference proteome</keyword>
<dbReference type="AlphaFoldDB" id="A0A3Q3X187"/>
<evidence type="ECO:0000256" key="1">
    <source>
        <dbReference type="ARBA" id="ARBA00004123"/>
    </source>
</evidence>
<proteinExistence type="inferred from homology"/>
<feature type="compositionally biased region" description="Acidic residues" evidence="7">
    <location>
        <begin position="50"/>
        <end position="60"/>
    </location>
</feature>
<dbReference type="InterPro" id="IPR018328">
    <property type="entry name" value="Rad4_beta-hairpin_dom3"/>
</dbReference>
<evidence type="ECO:0000256" key="4">
    <source>
        <dbReference type="ARBA" id="ARBA00023125"/>
    </source>
</evidence>
<dbReference type="GO" id="GO:0006298">
    <property type="term" value="P:mismatch repair"/>
    <property type="evidence" value="ECO:0007669"/>
    <property type="project" value="TreeGrafter"/>
</dbReference>
<dbReference type="Pfam" id="PF10404">
    <property type="entry name" value="BHD_2"/>
    <property type="match status" value="1"/>
</dbReference>
<dbReference type="Pfam" id="PF03835">
    <property type="entry name" value="Rad4"/>
    <property type="match status" value="1"/>
</dbReference>
<comment type="similarity">
    <text evidence="2">Belongs to the XPC family.</text>
</comment>
<reference evidence="11" key="1">
    <citation type="submission" date="2025-08" db="UniProtKB">
        <authorList>
            <consortium name="Ensembl"/>
        </authorList>
    </citation>
    <scope>IDENTIFICATION</scope>
</reference>
<evidence type="ECO:0000256" key="5">
    <source>
        <dbReference type="ARBA" id="ARBA00023204"/>
    </source>
</evidence>
<keyword evidence="6" id="KW-0539">Nucleus</keyword>
<feature type="compositionally biased region" description="Polar residues" evidence="7">
    <location>
        <begin position="31"/>
        <end position="43"/>
    </location>
</feature>
<feature type="compositionally biased region" description="Basic and acidic residues" evidence="7">
    <location>
        <begin position="841"/>
        <end position="853"/>
    </location>
</feature>
<evidence type="ECO:0000259" key="8">
    <source>
        <dbReference type="SMART" id="SM01030"/>
    </source>
</evidence>
<dbReference type="InterPro" id="IPR018325">
    <property type="entry name" value="Rad4/PNGase_transGLS-fold"/>
</dbReference>
<dbReference type="InterPro" id="IPR038765">
    <property type="entry name" value="Papain-like_cys_pep_sf"/>
</dbReference>
<accession>A0A3Q3X187</accession>
<feature type="domain" description="Rad4 beta-hairpin" evidence="8">
    <location>
        <begin position="549"/>
        <end position="601"/>
    </location>
</feature>
<keyword evidence="5" id="KW-0234">DNA repair</keyword>
<comment type="subcellular location">
    <subcellularLocation>
        <location evidence="1">Nucleus</location>
    </subcellularLocation>
</comment>
<dbReference type="GO" id="GO:0003684">
    <property type="term" value="F:damaged DNA binding"/>
    <property type="evidence" value="ECO:0007669"/>
    <property type="project" value="InterPro"/>
</dbReference>
<keyword evidence="4" id="KW-0238">DNA-binding</keyword>